<dbReference type="Pfam" id="PF00072">
    <property type="entry name" value="Response_reg"/>
    <property type="match status" value="1"/>
</dbReference>
<accession>A0ABT6B586</accession>
<dbReference type="SMART" id="SM00388">
    <property type="entry name" value="HisKA"/>
    <property type="match status" value="1"/>
</dbReference>
<dbReference type="SMART" id="SM00086">
    <property type="entry name" value="PAC"/>
    <property type="match status" value="1"/>
</dbReference>
<evidence type="ECO:0000256" key="4">
    <source>
        <dbReference type="PROSITE-ProRule" id="PRU00169"/>
    </source>
</evidence>
<dbReference type="CDD" id="cd00082">
    <property type="entry name" value="HisKA"/>
    <property type="match status" value="1"/>
</dbReference>
<dbReference type="Gene3D" id="1.10.287.130">
    <property type="match status" value="1"/>
</dbReference>
<dbReference type="PROSITE" id="PS50109">
    <property type="entry name" value="HIS_KIN"/>
    <property type="match status" value="1"/>
</dbReference>
<dbReference type="RefSeq" id="WP_276269603.1">
    <property type="nucleotide sequence ID" value="NZ_JARJLM010000732.1"/>
</dbReference>
<evidence type="ECO:0000313" key="8">
    <source>
        <dbReference type="Proteomes" id="UP001216674"/>
    </source>
</evidence>
<dbReference type="InterPro" id="IPR001789">
    <property type="entry name" value="Sig_transdc_resp-reg_receiver"/>
</dbReference>
<evidence type="ECO:0000313" key="7">
    <source>
        <dbReference type="EMBL" id="MDF3840038.1"/>
    </source>
</evidence>
<dbReference type="Gene3D" id="3.30.565.10">
    <property type="entry name" value="Histidine kinase-like ATPase, C-terminal domain"/>
    <property type="match status" value="1"/>
</dbReference>
<dbReference type="InterPro" id="IPR036890">
    <property type="entry name" value="HATPase_C_sf"/>
</dbReference>
<dbReference type="PANTHER" id="PTHR43547:SF2">
    <property type="entry name" value="HYBRID SIGNAL TRANSDUCTION HISTIDINE KINASE C"/>
    <property type="match status" value="1"/>
</dbReference>
<dbReference type="Gene3D" id="3.30.450.20">
    <property type="entry name" value="PAS domain"/>
    <property type="match status" value="1"/>
</dbReference>
<feature type="domain" description="Response regulatory" evidence="6">
    <location>
        <begin position="16"/>
        <end position="132"/>
    </location>
</feature>
<evidence type="ECO:0000259" key="6">
    <source>
        <dbReference type="PROSITE" id="PS50110"/>
    </source>
</evidence>
<dbReference type="InterPro" id="IPR004358">
    <property type="entry name" value="Sig_transdc_His_kin-like_C"/>
</dbReference>
<dbReference type="Pfam" id="PF13188">
    <property type="entry name" value="PAS_8"/>
    <property type="match status" value="1"/>
</dbReference>
<dbReference type="PANTHER" id="PTHR43547">
    <property type="entry name" value="TWO-COMPONENT HISTIDINE KINASE"/>
    <property type="match status" value="1"/>
</dbReference>
<dbReference type="PROSITE" id="PS50110">
    <property type="entry name" value="RESPONSE_REGULATORY"/>
    <property type="match status" value="1"/>
</dbReference>
<dbReference type="InterPro" id="IPR003594">
    <property type="entry name" value="HATPase_dom"/>
</dbReference>
<dbReference type="SMART" id="SM00387">
    <property type="entry name" value="HATPase_c"/>
    <property type="match status" value="1"/>
</dbReference>
<dbReference type="SUPFAM" id="SSF47384">
    <property type="entry name" value="Homodimeric domain of signal transducing histidine kinase"/>
    <property type="match status" value="1"/>
</dbReference>
<dbReference type="InterPro" id="IPR005467">
    <property type="entry name" value="His_kinase_dom"/>
</dbReference>
<dbReference type="Pfam" id="PF00512">
    <property type="entry name" value="HisKA"/>
    <property type="match status" value="1"/>
</dbReference>
<dbReference type="InterPro" id="IPR003661">
    <property type="entry name" value="HisK_dim/P_dom"/>
</dbReference>
<evidence type="ECO:0000256" key="1">
    <source>
        <dbReference type="ARBA" id="ARBA00000085"/>
    </source>
</evidence>
<dbReference type="NCBIfam" id="TIGR00229">
    <property type="entry name" value="sensory_box"/>
    <property type="match status" value="1"/>
</dbReference>
<reference evidence="7 8" key="1">
    <citation type="submission" date="2023-03" db="EMBL/GenBank/DDBJ databases">
        <title>Draft assemblies of triclosan tolerant bacteria isolated from returned activated sludge.</title>
        <authorList>
            <person name="Van Hamelsveld S."/>
        </authorList>
    </citation>
    <scope>NUCLEOTIDE SEQUENCE [LARGE SCALE GENOMIC DNA]</scope>
    <source>
        <strain evidence="7 8">GW210010_S58</strain>
    </source>
</reference>
<sequence>MMPDPNPPPRSGNQLHVLVVDDIEASRSELAALVRQAGHHAIEANSGARALQLVGEQAVDVVLLDLLMPDMNGYEATRSLRAAEHGGWLPVVVMSSMQGAPHFVRAIEEGADDYLVKPVDPQLLGAKLRNIGRVLELQSRLSALAVHNRELFDHVGDAVLTVEGSHRIRDANAAGMALLGVEALPEAGLALEALIPDGLSGNAAASPPASRELLARRPDGSEFPAEVSVSKWQGDTAERISLVVRDLTERRRLERLKDEFLSAVSHELRTPLTSVMGALGLLAGGAAGPLPEPAQQLAEVAQRNGERLGRLIDDVLDLTKLEADRMTLYPRVHALDHLLEEAVAGNLDYARRLDRSLRVDGPATGLEVCVDGDRFLQIMANLLSNALKHSPPGQPVEIRCWHHGGQVRIAVRDRGPGIPESFRTRLFEKFSQADGSDRRTGAGTGLGLHITRILVERMGGSIGVISTPGHGAEFYIDLPDWRGEAPGANVSSAPRIVVIDRDRATLSHLQALLQGQFQVLPARTLEALADAGLPVAPALLIADPQGAGETLDAVAVHLRRLAGPAPVLLYSDAVDPPQARAMGFDFLPKRNTSNDTFLRMVRQASNLGEP</sequence>
<protein>
    <recommendedName>
        <fullName evidence="2">histidine kinase</fullName>
        <ecNumber evidence="2">2.7.13.3</ecNumber>
    </recommendedName>
</protein>
<dbReference type="PRINTS" id="PR00344">
    <property type="entry name" value="BCTRLSENSOR"/>
</dbReference>
<dbReference type="EC" id="2.7.13.3" evidence="2"/>
<dbReference type="Proteomes" id="UP001216674">
    <property type="component" value="Unassembled WGS sequence"/>
</dbReference>
<evidence type="ECO:0000256" key="3">
    <source>
        <dbReference type="ARBA" id="ARBA00022553"/>
    </source>
</evidence>
<dbReference type="EMBL" id="JARJLM010000732">
    <property type="protein sequence ID" value="MDF3840038.1"/>
    <property type="molecule type" value="Genomic_DNA"/>
</dbReference>
<keyword evidence="7" id="KW-0547">Nucleotide-binding</keyword>
<dbReference type="Gene3D" id="3.40.50.2300">
    <property type="match status" value="1"/>
</dbReference>
<comment type="catalytic activity">
    <reaction evidence="1">
        <text>ATP + protein L-histidine = ADP + protein N-phospho-L-histidine.</text>
        <dbReference type="EC" id="2.7.13.3"/>
    </reaction>
</comment>
<comment type="caution">
    <text evidence="7">The sequence shown here is derived from an EMBL/GenBank/DDBJ whole genome shotgun (WGS) entry which is preliminary data.</text>
</comment>
<keyword evidence="3 4" id="KW-0597">Phosphoprotein</keyword>
<keyword evidence="7" id="KW-0067">ATP-binding</keyword>
<evidence type="ECO:0000259" key="5">
    <source>
        <dbReference type="PROSITE" id="PS50109"/>
    </source>
</evidence>
<dbReference type="InterPro" id="IPR000014">
    <property type="entry name" value="PAS"/>
</dbReference>
<evidence type="ECO:0000256" key="2">
    <source>
        <dbReference type="ARBA" id="ARBA00012438"/>
    </source>
</evidence>
<dbReference type="SUPFAM" id="SSF52172">
    <property type="entry name" value="CheY-like"/>
    <property type="match status" value="1"/>
</dbReference>
<dbReference type="InterPro" id="IPR035965">
    <property type="entry name" value="PAS-like_dom_sf"/>
</dbReference>
<feature type="domain" description="Histidine kinase" evidence="5">
    <location>
        <begin position="263"/>
        <end position="482"/>
    </location>
</feature>
<dbReference type="SUPFAM" id="SSF55874">
    <property type="entry name" value="ATPase domain of HSP90 chaperone/DNA topoisomerase II/histidine kinase"/>
    <property type="match status" value="1"/>
</dbReference>
<dbReference type="InterPro" id="IPR001610">
    <property type="entry name" value="PAC"/>
</dbReference>
<feature type="modified residue" description="4-aspartylphosphate" evidence="4">
    <location>
        <position position="65"/>
    </location>
</feature>
<keyword evidence="8" id="KW-1185">Reference proteome</keyword>
<dbReference type="SUPFAM" id="SSF55785">
    <property type="entry name" value="PYP-like sensor domain (PAS domain)"/>
    <property type="match status" value="1"/>
</dbReference>
<dbReference type="GO" id="GO:0005524">
    <property type="term" value="F:ATP binding"/>
    <property type="evidence" value="ECO:0007669"/>
    <property type="project" value="UniProtKB-KW"/>
</dbReference>
<name>A0ABT6B586_9BURK</name>
<dbReference type="InterPro" id="IPR036097">
    <property type="entry name" value="HisK_dim/P_sf"/>
</dbReference>
<organism evidence="7 8">
    <name type="scientific">Cupriavidus basilensis</name>
    <dbReference type="NCBI Taxonomy" id="68895"/>
    <lineage>
        <taxon>Bacteria</taxon>
        <taxon>Pseudomonadati</taxon>
        <taxon>Pseudomonadota</taxon>
        <taxon>Betaproteobacteria</taxon>
        <taxon>Burkholderiales</taxon>
        <taxon>Burkholderiaceae</taxon>
        <taxon>Cupriavidus</taxon>
    </lineage>
</organism>
<dbReference type="SMART" id="SM00448">
    <property type="entry name" value="REC"/>
    <property type="match status" value="1"/>
</dbReference>
<proteinExistence type="predicted"/>
<dbReference type="InterPro" id="IPR011006">
    <property type="entry name" value="CheY-like_superfamily"/>
</dbReference>
<gene>
    <name evidence="7" type="ORF">P3W85_45015</name>
</gene>
<dbReference type="Pfam" id="PF02518">
    <property type="entry name" value="HATPase_c"/>
    <property type="match status" value="1"/>
</dbReference>